<name>A0A1D8NMQ8_YARLL</name>
<dbReference type="InterPro" id="IPR009000">
    <property type="entry name" value="Transl_B-barrel_sf"/>
</dbReference>
<protein>
    <recommendedName>
        <fullName evidence="9">Large ribosomal subunit protein uL3m</fullName>
    </recommendedName>
    <alternativeName>
        <fullName evidence="10">50S ribosomal protein L3</fullName>
    </alternativeName>
</protein>
<dbReference type="GO" id="GO:0006412">
    <property type="term" value="P:translation"/>
    <property type="evidence" value="ECO:0007669"/>
    <property type="project" value="InterPro"/>
</dbReference>
<evidence type="ECO:0000313" key="13">
    <source>
        <dbReference type="Proteomes" id="UP000182444"/>
    </source>
</evidence>
<dbReference type="GeneID" id="2908996"/>
<comment type="subcellular location">
    <subcellularLocation>
        <location evidence="1">Mitochondrion</location>
    </subcellularLocation>
</comment>
<sequence>MLPRLRLMAEATPVRVFSRGVAQLISPNANVPAAEAPARNNSPAAAYARKQLVSRTGALAFKRGMISWYDENGVHMPATVLEIDLCQVVGHKTEEKHGYNAVQVGMGHRNKALQKMNKSKLGQFSAATVNPKQAVAEFRIRGKDGLLPITTEITASHFKVGQYVDVQATSKGKGFSGVMKRHGFSGLPASHGVSLKHRSGGTTGQNTDPGRVFPGRKMAGNMGNETVTLKNQKVLSVDEDTGIVIVKGMVPGSKGKIVKLSDARNMYGVAAHDVKSRLGPLVPE</sequence>
<dbReference type="KEGG" id="yli:2908996"/>
<dbReference type="InterPro" id="IPR019926">
    <property type="entry name" value="Ribosomal_uL3_CS"/>
</dbReference>
<dbReference type="GO" id="GO:0003735">
    <property type="term" value="F:structural constituent of ribosome"/>
    <property type="evidence" value="ECO:0007669"/>
    <property type="project" value="InterPro"/>
</dbReference>
<dbReference type="VEuPathDB" id="FungiDB:YALI1_F13602g"/>
<dbReference type="AlphaFoldDB" id="A0A1D8NMQ8"/>
<evidence type="ECO:0000256" key="7">
    <source>
        <dbReference type="ARBA" id="ARBA00023128"/>
    </source>
</evidence>
<dbReference type="PANTHER" id="PTHR11229">
    <property type="entry name" value="50S RIBOSOMAL PROTEIN L3"/>
    <property type="match status" value="1"/>
</dbReference>
<organism evidence="12 13">
    <name type="scientific">Yarrowia lipolytica</name>
    <name type="common">Candida lipolytica</name>
    <dbReference type="NCBI Taxonomy" id="4952"/>
    <lineage>
        <taxon>Eukaryota</taxon>
        <taxon>Fungi</taxon>
        <taxon>Dikarya</taxon>
        <taxon>Ascomycota</taxon>
        <taxon>Saccharomycotina</taxon>
        <taxon>Dipodascomycetes</taxon>
        <taxon>Dipodascales</taxon>
        <taxon>Dipodascales incertae sedis</taxon>
        <taxon>Yarrowia</taxon>
    </lineage>
</organism>
<dbReference type="NCBIfam" id="TIGR03625">
    <property type="entry name" value="L3_bact"/>
    <property type="match status" value="1"/>
</dbReference>
<evidence type="ECO:0000256" key="6">
    <source>
        <dbReference type="ARBA" id="ARBA00022980"/>
    </source>
</evidence>
<dbReference type="Gene3D" id="3.30.160.810">
    <property type="match status" value="1"/>
</dbReference>
<evidence type="ECO:0000313" key="12">
    <source>
        <dbReference type="EMBL" id="AOW06935.1"/>
    </source>
</evidence>
<comment type="similarity">
    <text evidence="2 11">Belongs to the universal ribosomal protein uL3 family.</text>
</comment>
<dbReference type="EMBL" id="CP017558">
    <property type="protein sequence ID" value="AOW06935.1"/>
    <property type="molecule type" value="Genomic_DNA"/>
</dbReference>
<dbReference type="InterPro" id="IPR000597">
    <property type="entry name" value="Ribosomal_uL3"/>
</dbReference>
<keyword evidence="4" id="KW-0694">RNA-binding</keyword>
<dbReference type="FunFam" id="3.30.160.810:FF:000001">
    <property type="entry name" value="50S ribosomal protein L3"/>
    <property type="match status" value="1"/>
</dbReference>
<dbReference type="PANTHER" id="PTHR11229:SF8">
    <property type="entry name" value="LARGE RIBOSOMAL SUBUNIT PROTEIN UL3M"/>
    <property type="match status" value="1"/>
</dbReference>
<evidence type="ECO:0000256" key="3">
    <source>
        <dbReference type="ARBA" id="ARBA00022730"/>
    </source>
</evidence>
<dbReference type="PROSITE" id="PS00474">
    <property type="entry name" value="RIBOSOMAL_L3"/>
    <property type="match status" value="1"/>
</dbReference>
<dbReference type="GO" id="GO:0005762">
    <property type="term" value="C:mitochondrial large ribosomal subunit"/>
    <property type="evidence" value="ECO:0007669"/>
    <property type="project" value="TreeGrafter"/>
</dbReference>
<dbReference type="SUPFAM" id="SSF50447">
    <property type="entry name" value="Translation proteins"/>
    <property type="match status" value="1"/>
</dbReference>
<dbReference type="FunFam" id="2.40.30.10:FF:000047">
    <property type="entry name" value="50S ribosomal protein L3"/>
    <property type="match status" value="1"/>
</dbReference>
<dbReference type="RefSeq" id="XP_505233.2">
    <property type="nucleotide sequence ID" value="XM_505233.3"/>
</dbReference>
<dbReference type="VEuPathDB" id="FungiDB:YALI0_F10076g"/>
<keyword evidence="3" id="KW-0699">rRNA-binding</keyword>
<keyword evidence="7" id="KW-0496">Mitochondrion</keyword>
<dbReference type="eggNOG" id="KOG3141">
    <property type="taxonomic scope" value="Eukaryota"/>
</dbReference>
<evidence type="ECO:0000256" key="9">
    <source>
        <dbReference type="ARBA" id="ARBA00035209"/>
    </source>
</evidence>
<dbReference type="OrthoDB" id="274683at2759"/>
<proteinExistence type="inferred from homology"/>
<keyword evidence="6 11" id="KW-0689">Ribosomal protein</keyword>
<keyword evidence="5" id="KW-0809">Transit peptide</keyword>
<dbReference type="Pfam" id="PF00297">
    <property type="entry name" value="Ribosomal_L3"/>
    <property type="match status" value="1"/>
</dbReference>
<evidence type="ECO:0000256" key="10">
    <source>
        <dbReference type="ARBA" id="ARBA00035457"/>
    </source>
</evidence>
<dbReference type="InterPro" id="IPR019927">
    <property type="entry name" value="Ribosomal_uL3_bac/org-type"/>
</dbReference>
<dbReference type="HAMAP" id="MF_01325_B">
    <property type="entry name" value="Ribosomal_uL3_B"/>
    <property type="match status" value="1"/>
</dbReference>
<gene>
    <name evidence="12" type="ORF">YALI1_F13602g</name>
</gene>
<dbReference type="Gene3D" id="2.40.30.10">
    <property type="entry name" value="Translation factors"/>
    <property type="match status" value="1"/>
</dbReference>
<evidence type="ECO:0000256" key="2">
    <source>
        <dbReference type="ARBA" id="ARBA00006540"/>
    </source>
</evidence>
<evidence type="ECO:0000256" key="8">
    <source>
        <dbReference type="ARBA" id="ARBA00023274"/>
    </source>
</evidence>
<keyword evidence="8 11" id="KW-0687">Ribonucleoprotein</keyword>
<evidence type="ECO:0000256" key="11">
    <source>
        <dbReference type="RuleBase" id="RU003905"/>
    </source>
</evidence>
<evidence type="ECO:0000256" key="4">
    <source>
        <dbReference type="ARBA" id="ARBA00022884"/>
    </source>
</evidence>
<evidence type="ECO:0000256" key="5">
    <source>
        <dbReference type="ARBA" id="ARBA00022946"/>
    </source>
</evidence>
<evidence type="ECO:0000256" key="1">
    <source>
        <dbReference type="ARBA" id="ARBA00004173"/>
    </source>
</evidence>
<dbReference type="GO" id="GO:0019843">
    <property type="term" value="F:rRNA binding"/>
    <property type="evidence" value="ECO:0007669"/>
    <property type="project" value="UniProtKB-KW"/>
</dbReference>
<reference evidence="12 13" key="1">
    <citation type="journal article" date="2016" name="PLoS ONE">
        <title>Sequence Assembly of Yarrowia lipolytica Strain W29/CLIB89 Shows Transposable Element Diversity.</title>
        <authorList>
            <person name="Magnan C."/>
            <person name="Yu J."/>
            <person name="Chang I."/>
            <person name="Jahn E."/>
            <person name="Kanomata Y."/>
            <person name="Wu J."/>
            <person name="Zeller M."/>
            <person name="Oakes M."/>
            <person name="Baldi P."/>
            <person name="Sandmeyer S."/>
        </authorList>
    </citation>
    <scope>NUCLEOTIDE SEQUENCE [LARGE SCALE GENOMIC DNA]</scope>
    <source>
        <strain evidence="13">CLIB89(W29)</strain>
    </source>
</reference>
<accession>A0A1D8NMQ8</accession>
<dbReference type="Proteomes" id="UP000182444">
    <property type="component" value="Chromosome 1F"/>
</dbReference>